<dbReference type="Proteomes" id="UP000530928">
    <property type="component" value="Unassembled WGS sequence"/>
</dbReference>
<evidence type="ECO:0000256" key="2">
    <source>
        <dbReference type="SAM" id="MobiDB-lite"/>
    </source>
</evidence>
<accession>A0A7W0CR94</accession>
<name>A0A7W0CR94_9ACTN</name>
<evidence type="ECO:0000256" key="3">
    <source>
        <dbReference type="SAM" id="SignalP"/>
    </source>
</evidence>
<keyword evidence="5" id="KW-1185">Reference proteome</keyword>
<dbReference type="NCBIfam" id="NF033748">
    <property type="entry name" value="class_F_sortase"/>
    <property type="match status" value="1"/>
</dbReference>
<reference evidence="4 5" key="1">
    <citation type="submission" date="2020-07" db="EMBL/GenBank/DDBJ databases">
        <title>Genomic Encyclopedia of Type Strains, Phase IV (KMG-IV): sequencing the most valuable type-strain genomes for metagenomic binning, comparative biology and taxonomic classification.</title>
        <authorList>
            <person name="Goeker M."/>
        </authorList>
    </citation>
    <scope>NUCLEOTIDE SEQUENCE [LARGE SCALE GENOMIC DNA]</scope>
    <source>
        <strain evidence="4 5">DSM 45533</strain>
    </source>
</reference>
<protein>
    <recommendedName>
        <fullName evidence="6">Class F sortase</fullName>
    </recommendedName>
</protein>
<feature type="chain" id="PRO_5030791213" description="Class F sortase" evidence="3">
    <location>
        <begin position="20"/>
        <end position="226"/>
    </location>
</feature>
<dbReference type="RefSeq" id="WP_220134340.1">
    <property type="nucleotide sequence ID" value="NZ_BAABAM010000011.1"/>
</dbReference>
<evidence type="ECO:0000313" key="5">
    <source>
        <dbReference type="Proteomes" id="UP000530928"/>
    </source>
</evidence>
<proteinExistence type="predicted"/>
<keyword evidence="1" id="KW-0378">Hydrolase</keyword>
<dbReference type="InterPro" id="IPR023365">
    <property type="entry name" value="Sortase_dom-sf"/>
</dbReference>
<sequence length="226" mass="23877">MRRTLAALGLAALASTACAASPPAASSPQPLRPVLAPQAQPLAEPYTQAPAEPYADTGADTGADTRAEPYARVPRVRPVAAPADVANPVRLRIPSIGVTTTIIPLPLDRKGKLVAPKRFDLAGWNVAGPEPGERGAAVIAGHVDSRTGPAVFYRLRSLTPGRKIHVHRADGTRATFTVYRIAQYSKAKVPNAVVYGATRGPELRLITCGGSFDGRSYRDNVVVFAR</sequence>
<gene>
    <name evidence="4" type="ORF">HNR30_007265</name>
</gene>
<keyword evidence="3" id="KW-0732">Signal</keyword>
<dbReference type="SUPFAM" id="SSF63817">
    <property type="entry name" value="Sortase"/>
    <property type="match status" value="1"/>
</dbReference>
<evidence type="ECO:0000256" key="1">
    <source>
        <dbReference type="ARBA" id="ARBA00022801"/>
    </source>
</evidence>
<dbReference type="AlphaFoldDB" id="A0A7W0CR94"/>
<dbReference type="Pfam" id="PF04203">
    <property type="entry name" value="Sortase"/>
    <property type="match status" value="1"/>
</dbReference>
<feature type="region of interest" description="Disordered" evidence="2">
    <location>
        <begin position="46"/>
        <end position="65"/>
    </location>
</feature>
<feature type="signal peptide" evidence="3">
    <location>
        <begin position="1"/>
        <end position="19"/>
    </location>
</feature>
<dbReference type="CDD" id="cd05829">
    <property type="entry name" value="Sortase_F"/>
    <property type="match status" value="1"/>
</dbReference>
<dbReference type="GO" id="GO:0016787">
    <property type="term" value="F:hydrolase activity"/>
    <property type="evidence" value="ECO:0007669"/>
    <property type="project" value="UniProtKB-KW"/>
</dbReference>
<dbReference type="EMBL" id="JACDUR010000007">
    <property type="protein sequence ID" value="MBA2895879.1"/>
    <property type="molecule type" value="Genomic_DNA"/>
</dbReference>
<dbReference type="Gene3D" id="2.40.260.10">
    <property type="entry name" value="Sortase"/>
    <property type="match status" value="1"/>
</dbReference>
<evidence type="ECO:0008006" key="6">
    <source>
        <dbReference type="Google" id="ProtNLM"/>
    </source>
</evidence>
<comment type="caution">
    <text evidence="4">The sequence shown here is derived from an EMBL/GenBank/DDBJ whole genome shotgun (WGS) entry which is preliminary data.</text>
</comment>
<dbReference type="InterPro" id="IPR042001">
    <property type="entry name" value="Sortase_F"/>
</dbReference>
<dbReference type="InterPro" id="IPR005754">
    <property type="entry name" value="Sortase"/>
</dbReference>
<dbReference type="PROSITE" id="PS51257">
    <property type="entry name" value="PROKAR_LIPOPROTEIN"/>
    <property type="match status" value="1"/>
</dbReference>
<evidence type="ECO:0000313" key="4">
    <source>
        <dbReference type="EMBL" id="MBA2895879.1"/>
    </source>
</evidence>
<organism evidence="4 5">
    <name type="scientific">Nonomuraea soli</name>
    <dbReference type="NCBI Taxonomy" id="1032476"/>
    <lineage>
        <taxon>Bacteria</taxon>
        <taxon>Bacillati</taxon>
        <taxon>Actinomycetota</taxon>
        <taxon>Actinomycetes</taxon>
        <taxon>Streptosporangiales</taxon>
        <taxon>Streptosporangiaceae</taxon>
        <taxon>Nonomuraea</taxon>
    </lineage>
</organism>